<evidence type="ECO:0000313" key="2">
    <source>
        <dbReference type="EMBL" id="CAB5221055.1"/>
    </source>
</evidence>
<evidence type="ECO:0000313" key="1">
    <source>
        <dbReference type="EMBL" id="CAB4124687.1"/>
    </source>
</evidence>
<protein>
    <submittedName>
        <fullName evidence="2">Uncharacterized protein</fullName>
    </submittedName>
</protein>
<organism evidence="2">
    <name type="scientific">uncultured Caudovirales phage</name>
    <dbReference type="NCBI Taxonomy" id="2100421"/>
    <lineage>
        <taxon>Viruses</taxon>
        <taxon>Duplodnaviria</taxon>
        <taxon>Heunggongvirae</taxon>
        <taxon>Uroviricota</taxon>
        <taxon>Caudoviricetes</taxon>
        <taxon>Peduoviridae</taxon>
        <taxon>Maltschvirus</taxon>
        <taxon>Maltschvirus maltsch</taxon>
    </lineage>
</organism>
<name>A0A6J7WW26_9CAUD</name>
<proteinExistence type="predicted"/>
<accession>A0A6J7WW26</accession>
<gene>
    <name evidence="2" type="ORF">UFOVP246_76</name>
    <name evidence="1" type="ORF">UFOVP59_39</name>
</gene>
<sequence length="66" mass="7444">MNLKVGDKVKDFCGLIGVIEGIAPYGQWPYYVKLSDLDGVGFHNDWPGFDVFGLHPRADYELELVE</sequence>
<reference evidence="2" key="1">
    <citation type="submission" date="2020-05" db="EMBL/GenBank/DDBJ databases">
        <authorList>
            <person name="Chiriac C."/>
            <person name="Salcher M."/>
            <person name="Ghai R."/>
            <person name="Kavagutti S V."/>
        </authorList>
    </citation>
    <scope>NUCLEOTIDE SEQUENCE</scope>
</reference>
<dbReference type="EMBL" id="LR796181">
    <property type="protein sequence ID" value="CAB4124687.1"/>
    <property type="molecule type" value="Genomic_DNA"/>
</dbReference>
<dbReference type="EMBL" id="LR798291">
    <property type="protein sequence ID" value="CAB5221055.1"/>
    <property type="molecule type" value="Genomic_DNA"/>
</dbReference>